<evidence type="ECO:0000313" key="2">
    <source>
        <dbReference type="Proteomes" id="UP000821845"/>
    </source>
</evidence>
<proteinExistence type="predicted"/>
<name>A0ACB7RMN2_HYAAI</name>
<comment type="caution">
    <text evidence="1">The sequence shown here is derived from an EMBL/GenBank/DDBJ whole genome shotgun (WGS) entry which is preliminary data.</text>
</comment>
<dbReference type="EMBL" id="CM023488">
    <property type="protein sequence ID" value="KAH6923755.1"/>
    <property type="molecule type" value="Genomic_DNA"/>
</dbReference>
<sequence length="278" mass="31871">MTSLPIGNSKGDSVDTNFFKPHQFVGDKRLSRRQSRWVLDFCQRVFSREPDETQQFLDVGCGIGDLTRDELLPRCLPCRRIVAVDVNSSYAKLDIASDEAVVEFLDEYGTFDRVYSFHALIWVRDQAKALKNVARLLKPRGECLLVFHASLHALDVNRSLVDMERWSKYRHLVEQVTPKTQDMNDEERREYISGLLAAAGLSPSILELPVCTAFDDYSFEALVDMYVAKSPLCGALSDTEKPQFYKDMADELRKFRSSCADRSRYRLYVIKASKSEKK</sequence>
<evidence type="ECO:0000313" key="1">
    <source>
        <dbReference type="EMBL" id="KAH6923755.1"/>
    </source>
</evidence>
<organism evidence="1 2">
    <name type="scientific">Hyalomma asiaticum</name>
    <name type="common">Tick</name>
    <dbReference type="NCBI Taxonomy" id="266040"/>
    <lineage>
        <taxon>Eukaryota</taxon>
        <taxon>Metazoa</taxon>
        <taxon>Ecdysozoa</taxon>
        <taxon>Arthropoda</taxon>
        <taxon>Chelicerata</taxon>
        <taxon>Arachnida</taxon>
        <taxon>Acari</taxon>
        <taxon>Parasitiformes</taxon>
        <taxon>Ixodida</taxon>
        <taxon>Ixodoidea</taxon>
        <taxon>Ixodidae</taxon>
        <taxon>Hyalomminae</taxon>
        <taxon>Hyalomma</taxon>
    </lineage>
</organism>
<gene>
    <name evidence="1" type="ORF">HPB50_005949</name>
</gene>
<protein>
    <submittedName>
        <fullName evidence="1">Uncharacterized protein</fullName>
    </submittedName>
</protein>
<reference evidence="1" key="1">
    <citation type="submission" date="2020-05" db="EMBL/GenBank/DDBJ databases">
        <title>Large-scale comparative analyses of tick genomes elucidate their genetic diversity and vector capacities.</title>
        <authorList>
            <person name="Jia N."/>
            <person name="Wang J."/>
            <person name="Shi W."/>
            <person name="Du L."/>
            <person name="Sun Y."/>
            <person name="Zhan W."/>
            <person name="Jiang J."/>
            <person name="Wang Q."/>
            <person name="Zhang B."/>
            <person name="Ji P."/>
            <person name="Sakyi L.B."/>
            <person name="Cui X."/>
            <person name="Yuan T."/>
            <person name="Jiang B."/>
            <person name="Yang W."/>
            <person name="Lam T.T.-Y."/>
            <person name="Chang Q."/>
            <person name="Ding S."/>
            <person name="Wang X."/>
            <person name="Zhu J."/>
            <person name="Ruan X."/>
            <person name="Zhao L."/>
            <person name="Wei J."/>
            <person name="Que T."/>
            <person name="Du C."/>
            <person name="Cheng J."/>
            <person name="Dai P."/>
            <person name="Han X."/>
            <person name="Huang E."/>
            <person name="Gao Y."/>
            <person name="Liu J."/>
            <person name="Shao H."/>
            <person name="Ye R."/>
            <person name="Li L."/>
            <person name="Wei W."/>
            <person name="Wang X."/>
            <person name="Wang C."/>
            <person name="Yang T."/>
            <person name="Huo Q."/>
            <person name="Li W."/>
            <person name="Guo W."/>
            <person name="Chen H."/>
            <person name="Zhou L."/>
            <person name="Ni X."/>
            <person name="Tian J."/>
            <person name="Zhou Y."/>
            <person name="Sheng Y."/>
            <person name="Liu T."/>
            <person name="Pan Y."/>
            <person name="Xia L."/>
            <person name="Li J."/>
            <person name="Zhao F."/>
            <person name="Cao W."/>
        </authorList>
    </citation>
    <scope>NUCLEOTIDE SEQUENCE</scope>
    <source>
        <strain evidence="1">Hyas-2018</strain>
    </source>
</reference>
<keyword evidence="2" id="KW-1185">Reference proteome</keyword>
<accession>A0ACB7RMN2</accession>
<dbReference type="Proteomes" id="UP000821845">
    <property type="component" value="Chromosome 8"/>
</dbReference>